<dbReference type="Proteomes" id="UP000321362">
    <property type="component" value="Chromosome"/>
</dbReference>
<organism evidence="2 3">
    <name type="scientific">Mucilaginibacter ginsenosidivorax</name>
    <dbReference type="NCBI Taxonomy" id="862126"/>
    <lineage>
        <taxon>Bacteria</taxon>
        <taxon>Pseudomonadati</taxon>
        <taxon>Bacteroidota</taxon>
        <taxon>Sphingobacteriia</taxon>
        <taxon>Sphingobacteriales</taxon>
        <taxon>Sphingobacteriaceae</taxon>
        <taxon>Mucilaginibacter</taxon>
    </lineage>
</organism>
<keyword evidence="3" id="KW-1185">Reference proteome</keyword>
<sequence length="69" mass="7594">METVFVFTHSIMITCMTAILYVAASNNKKSDVHLKSSSVTSAPFKLKSLQLTPLGLYRAALGFLALFIR</sequence>
<protein>
    <submittedName>
        <fullName evidence="2">Uncharacterized protein</fullName>
    </submittedName>
</protein>
<name>A0A5B8VV52_9SPHI</name>
<reference evidence="2 3" key="1">
    <citation type="journal article" date="2013" name="J. Microbiol.">
        <title>Mucilaginibacter ginsenosidivorax sp. nov., with ginsenoside converting activity isolated from sediment.</title>
        <authorList>
            <person name="Kim J.K."/>
            <person name="Choi T.E."/>
            <person name="Liu Q.M."/>
            <person name="Park H.Y."/>
            <person name="Yi T.H."/>
            <person name="Yoon M.H."/>
            <person name="Kim S.C."/>
            <person name="Im W.T."/>
        </authorList>
    </citation>
    <scope>NUCLEOTIDE SEQUENCE [LARGE SCALE GENOMIC DNA]</scope>
    <source>
        <strain evidence="2 3">KHI28</strain>
    </source>
</reference>
<feature type="transmembrane region" description="Helical" evidence="1">
    <location>
        <begin position="6"/>
        <end position="27"/>
    </location>
</feature>
<evidence type="ECO:0000313" key="2">
    <source>
        <dbReference type="EMBL" id="QEC74762.1"/>
    </source>
</evidence>
<keyword evidence="1" id="KW-1133">Transmembrane helix</keyword>
<accession>A0A5B8VV52</accession>
<dbReference type="KEGG" id="mgk:FSB76_01920"/>
<gene>
    <name evidence="2" type="ORF">FSB76_01920</name>
</gene>
<dbReference type="EMBL" id="CP042437">
    <property type="protein sequence ID" value="QEC74762.1"/>
    <property type="molecule type" value="Genomic_DNA"/>
</dbReference>
<evidence type="ECO:0000313" key="3">
    <source>
        <dbReference type="Proteomes" id="UP000321362"/>
    </source>
</evidence>
<feature type="transmembrane region" description="Helical" evidence="1">
    <location>
        <begin position="48"/>
        <end position="68"/>
    </location>
</feature>
<keyword evidence="1" id="KW-0812">Transmembrane</keyword>
<evidence type="ECO:0000256" key="1">
    <source>
        <dbReference type="SAM" id="Phobius"/>
    </source>
</evidence>
<keyword evidence="1" id="KW-0472">Membrane</keyword>
<dbReference type="AlphaFoldDB" id="A0A5B8VV52"/>
<proteinExistence type="predicted"/>
<dbReference type="RefSeq" id="WP_147051921.1">
    <property type="nucleotide sequence ID" value="NZ_CP042437.1"/>
</dbReference>